<proteinExistence type="predicted"/>
<dbReference type="PANTHER" id="PTHR24171">
    <property type="entry name" value="ANKYRIN REPEAT DOMAIN-CONTAINING PROTEIN 39-RELATED"/>
    <property type="match status" value="1"/>
</dbReference>
<dbReference type="InterPro" id="IPR002110">
    <property type="entry name" value="Ankyrin_rpt"/>
</dbReference>
<dbReference type="AlphaFoldDB" id="A0A5C0AZG0"/>
<dbReference type="SUPFAM" id="SSF48403">
    <property type="entry name" value="Ankyrin repeat"/>
    <property type="match status" value="1"/>
</dbReference>
<sequence>MSFISSVSSARRITLGALVMATMLFVTGCASNASAAGQFDDFFIDVRNDRAPKVKSALSRGLSPNTRAEDGSPAIMEAIKEDAWGVYDVLLAAKDIDLNIQNPAKETPLMYLAIKGDVPRATALVARGAEVNQAGWTPLHYAATIGNVELIKLFIANYAYIDAAAPNQTTPLMMAARHDHFDAVKLLLDEGADATLKNQLGMDAADFAKSMGHTTLANALRERIDRDVKRRGAKP</sequence>
<name>A0A5C0AZG0_9BURK</name>
<evidence type="ECO:0000256" key="3">
    <source>
        <dbReference type="PROSITE-ProRule" id="PRU00023"/>
    </source>
</evidence>
<dbReference type="SMART" id="SM00248">
    <property type="entry name" value="ANK"/>
    <property type="match status" value="4"/>
</dbReference>
<evidence type="ECO:0000256" key="4">
    <source>
        <dbReference type="SAM" id="SignalP"/>
    </source>
</evidence>
<dbReference type="PROSITE" id="PS50088">
    <property type="entry name" value="ANK_REPEAT"/>
    <property type="match status" value="2"/>
</dbReference>
<keyword evidence="6" id="KW-1185">Reference proteome</keyword>
<dbReference type="KEGG" id="pacr:FXN63_13890"/>
<dbReference type="PRINTS" id="PR01415">
    <property type="entry name" value="ANKYRIN"/>
</dbReference>
<protein>
    <submittedName>
        <fullName evidence="5">Ankyrin repeat domain-containing protein</fullName>
    </submittedName>
</protein>
<keyword evidence="2 3" id="KW-0040">ANK repeat</keyword>
<dbReference type="Pfam" id="PF00023">
    <property type="entry name" value="Ank"/>
    <property type="match status" value="1"/>
</dbReference>
<evidence type="ECO:0000256" key="1">
    <source>
        <dbReference type="ARBA" id="ARBA00022737"/>
    </source>
</evidence>
<dbReference type="Gene3D" id="1.25.40.20">
    <property type="entry name" value="Ankyrin repeat-containing domain"/>
    <property type="match status" value="1"/>
</dbReference>
<feature type="chain" id="PRO_5023020157" evidence="4">
    <location>
        <begin position="36"/>
        <end position="235"/>
    </location>
</feature>
<evidence type="ECO:0000313" key="5">
    <source>
        <dbReference type="EMBL" id="QEI06803.1"/>
    </source>
</evidence>
<dbReference type="PROSITE" id="PS50297">
    <property type="entry name" value="ANK_REP_REGION"/>
    <property type="match status" value="2"/>
</dbReference>
<gene>
    <name evidence="5" type="ORF">FXN63_13890</name>
</gene>
<reference evidence="5 6" key="1">
    <citation type="submission" date="2019-08" db="EMBL/GenBank/DDBJ databases">
        <title>Amphibian skin-associated Pigmentiphaga: genome sequence and occurrence across geography and hosts.</title>
        <authorList>
            <person name="Bletz M.C."/>
            <person name="Bunk B."/>
            <person name="Sproeer C."/>
            <person name="Biwer P."/>
            <person name="Reiter S."/>
            <person name="Rabemananjara F.C.E."/>
            <person name="Schulz S."/>
            <person name="Overmann J."/>
            <person name="Vences M."/>
        </authorList>
    </citation>
    <scope>NUCLEOTIDE SEQUENCE [LARGE SCALE GENOMIC DNA]</scope>
    <source>
        <strain evidence="5 6">Mada1488</strain>
    </source>
</reference>
<dbReference type="Pfam" id="PF12796">
    <property type="entry name" value="Ank_2"/>
    <property type="match status" value="1"/>
</dbReference>
<accession>A0A5C0AZG0</accession>
<dbReference type="InterPro" id="IPR036770">
    <property type="entry name" value="Ankyrin_rpt-contain_sf"/>
</dbReference>
<dbReference type="Proteomes" id="UP000325161">
    <property type="component" value="Chromosome"/>
</dbReference>
<feature type="repeat" description="ANK" evidence="3">
    <location>
        <begin position="134"/>
        <end position="166"/>
    </location>
</feature>
<feature type="repeat" description="ANK" evidence="3">
    <location>
        <begin position="167"/>
        <end position="199"/>
    </location>
</feature>
<organism evidence="5 6">
    <name type="scientific">Pigmentiphaga aceris</name>
    <dbReference type="NCBI Taxonomy" id="1940612"/>
    <lineage>
        <taxon>Bacteria</taxon>
        <taxon>Pseudomonadati</taxon>
        <taxon>Pseudomonadota</taxon>
        <taxon>Betaproteobacteria</taxon>
        <taxon>Burkholderiales</taxon>
        <taxon>Alcaligenaceae</taxon>
        <taxon>Pigmentiphaga</taxon>
    </lineage>
</organism>
<dbReference type="OrthoDB" id="198309at2"/>
<evidence type="ECO:0000313" key="6">
    <source>
        <dbReference type="Proteomes" id="UP000325161"/>
    </source>
</evidence>
<evidence type="ECO:0000256" key="2">
    <source>
        <dbReference type="ARBA" id="ARBA00023043"/>
    </source>
</evidence>
<dbReference type="EMBL" id="CP043046">
    <property type="protein sequence ID" value="QEI06803.1"/>
    <property type="molecule type" value="Genomic_DNA"/>
</dbReference>
<keyword evidence="1" id="KW-0677">Repeat</keyword>
<feature type="signal peptide" evidence="4">
    <location>
        <begin position="1"/>
        <end position="35"/>
    </location>
</feature>
<keyword evidence="4" id="KW-0732">Signal</keyword>